<dbReference type="Pfam" id="PF18962">
    <property type="entry name" value="Por_Secre_tail"/>
    <property type="match status" value="1"/>
</dbReference>
<reference evidence="2 3" key="1">
    <citation type="journal article" date="2014" name="Int. J. Syst. Evol. Microbiol.">
        <title>Phaeodactylibacter xiamenensis gen. nov., sp. nov., a member of the family Saprospiraceae isolated from the marine alga Phaeodactylum tricornutum.</title>
        <authorList>
            <person name="Chen Z.Jr."/>
            <person name="Lei X."/>
            <person name="Lai Q."/>
            <person name="Li Y."/>
            <person name="Zhang B."/>
            <person name="Zhang J."/>
            <person name="Zhang H."/>
            <person name="Yang L."/>
            <person name="Zheng W."/>
            <person name="Tian Y."/>
            <person name="Yu Z."/>
            <person name="Xu H.Jr."/>
            <person name="Zheng T."/>
        </authorList>
    </citation>
    <scope>NUCLEOTIDE SEQUENCE [LARGE SCALE GENOMIC DNA]</scope>
    <source>
        <strain evidence="2 3">KD52</strain>
    </source>
</reference>
<name>A0A098S3F4_9BACT</name>
<accession>A0A098S3F4</accession>
<dbReference type="EMBL" id="JPOS01000077">
    <property type="protein sequence ID" value="KGE86586.1"/>
    <property type="molecule type" value="Genomic_DNA"/>
</dbReference>
<dbReference type="Proteomes" id="UP000029736">
    <property type="component" value="Unassembled WGS sequence"/>
</dbReference>
<comment type="caution">
    <text evidence="2">The sequence shown here is derived from an EMBL/GenBank/DDBJ whole genome shotgun (WGS) entry which is preliminary data.</text>
</comment>
<sequence>MTYTKPTFINSNSLPNNTIMNRIVLIFLGVILASVGYAQDCQPDETVPDSVVVAPLPYNEMLRPDGGIKDTACVGSPYEFVFTFNIPAIYNVSGFEVPLIDVSIPAEDGIDNLPASMDYVCNPPNCVFAAETKGCILVSGTATADEVGQHDLTIAAVINAGLELQVTVPGDLEADAHYYLFVKEEGGTNCFSNTNEAFAADFELSNRPNPFGDLTQVVVDAKQSGMYQFFVTDLLGRQVHQQQIQLIEGENHIDFNGSQLAEGMYLYGITDGRHAATSKMIINR</sequence>
<feature type="domain" description="Secretion system C-terminal sorting" evidence="1">
    <location>
        <begin position="208"/>
        <end position="282"/>
    </location>
</feature>
<gene>
    <name evidence="2" type="ORF">IX84_20765</name>
</gene>
<protein>
    <recommendedName>
        <fullName evidence="1">Secretion system C-terminal sorting domain-containing protein</fullName>
    </recommendedName>
</protein>
<proteinExistence type="predicted"/>
<dbReference type="NCBIfam" id="TIGR04183">
    <property type="entry name" value="Por_Secre_tail"/>
    <property type="match status" value="1"/>
</dbReference>
<dbReference type="AlphaFoldDB" id="A0A098S3F4"/>
<evidence type="ECO:0000259" key="1">
    <source>
        <dbReference type="Pfam" id="PF18962"/>
    </source>
</evidence>
<keyword evidence="3" id="KW-1185">Reference proteome</keyword>
<dbReference type="InterPro" id="IPR026444">
    <property type="entry name" value="Secre_tail"/>
</dbReference>
<evidence type="ECO:0000313" key="3">
    <source>
        <dbReference type="Proteomes" id="UP000029736"/>
    </source>
</evidence>
<evidence type="ECO:0000313" key="2">
    <source>
        <dbReference type="EMBL" id="KGE86586.1"/>
    </source>
</evidence>
<organism evidence="2 3">
    <name type="scientific">Phaeodactylibacter xiamenensis</name>
    <dbReference type="NCBI Taxonomy" id="1524460"/>
    <lineage>
        <taxon>Bacteria</taxon>
        <taxon>Pseudomonadati</taxon>
        <taxon>Bacteroidota</taxon>
        <taxon>Saprospiria</taxon>
        <taxon>Saprospirales</taxon>
        <taxon>Haliscomenobacteraceae</taxon>
        <taxon>Phaeodactylibacter</taxon>
    </lineage>
</organism>